<reference evidence="2" key="1">
    <citation type="journal article" date="2020" name="Stud. Mycol.">
        <title>101 Dothideomycetes genomes: a test case for predicting lifestyles and emergence of pathogens.</title>
        <authorList>
            <person name="Haridas S."/>
            <person name="Albert R."/>
            <person name="Binder M."/>
            <person name="Bloem J."/>
            <person name="Labutti K."/>
            <person name="Salamov A."/>
            <person name="Andreopoulos B."/>
            <person name="Baker S."/>
            <person name="Barry K."/>
            <person name="Bills G."/>
            <person name="Bluhm B."/>
            <person name="Cannon C."/>
            <person name="Castanera R."/>
            <person name="Culley D."/>
            <person name="Daum C."/>
            <person name="Ezra D."/>
            <person name="Gonzalez J."/>
            <person name="Henrissat B."/>
            <person name="Kuo A."/>
            <person name="Liang C."/>
            <person name="Lipzen A."/>
            <person name="Lutzoni F."/>
            <person name="Magnuson J."/>
            <person name="Mondo S."/>
            <person name="Nolan M."/>
            <person name="Ohm R."/>
            <person name="Pangilinan J."/>
            <person name="Park H.-J."/>
            <person name="Ramirez L."/>
            <person name="Alfaro M."/>
            <person name="Sun H."/>
            <person name="Tritt A."/>
            <person name="Yoshinaga Y."/>
            <person name="Zwiers L.-H."/>
            <person name="Turgeon B."/>
            <person name="Goodwin S."/>
            <person name="Spatafora J."/>
            <person name="Crous P."/>
            <person name="Grigoriev I."/>
        </authorList>
    </citation>
    <scope>NUCLEOTIDE SEQUENCE</scope>
    <source>
        <strain evidence="2">CBS 123094</strain>
    </source>
</reference>
<dbReference type="Pfam" id="PF24864">
    <property type="entry name" value="DUF7730"/>
    <property type="match status" value="1"/>
</dbReference>
<keyword evidence="3" id="KW-1185">Reference proteome</keyword>
<evidence type="ECO:0000313" key="2">
    <source>
        <dbReference type="EMBL" id="KAF1997454.1"/>
    </source>
</evidence>
<dbReference type="EMBL" id="ML977613">
    <property type="protein sequence ID" value="KAF1997454.1"/>
    <property type="molecule type" value="Genomic_DNA"/>
</dbReference>
<dbReference type="InterPro" id="IPR056632">
    <property type="entry name" value="DUF7730"/>
</dbReference>
<sequence length="253" mass="28263">MAALSRCENGIPDVTPQGDYIAIAERNSKDSPFLRLPAELRIKIYELALGGRRLILSSRLLRATSRDLSTSPISSEWQIPPCSSFAMRAFSASKSTPPPGPRPVTNVSKVQSTAKPTGFELLQVCRQIYTETAILPYSLNLFHGETLLRDSLLIMDSNLLTVEGPGKWIKTFQWKAITKMDLIAVDGYVNRVSLENLRKFTGLKTLILRSLNSPLVPQWKREMSLRESVEDIKLVTKEAVEVILGLPESYFLA</sequence>
<evidence type="ECO:0000313" key="3">
    <source>
        <dbReference type="Proteomes" id="UP000799779"/>
    </source>
</evidence>
<organism evidence="2 3">
    <name type="scientific">Amniculicola lignicola CBS 123094</name>
    <dbReference type="NCBI Taxonomy" id="1392246"/>
    <lineage>
        <taxon>Eukaryota</taxon>
        <taxon>Fungi</taxon>
        <taxon>Dikarya</taxon>
        <taxon>Ascomycota</taxon>
        <taxon>Pezizomycotina</taxon>
        <taxon>Dothideomycetes</taxon>
        <taxon>Pleosporomycetidae</taxon>
        <taxon>Pleosporales</taxon>
        <taxon>Amniculicolaceae</taxon>
        <taxon>Amniculicola</taxon>
    </lineage>
</organism>
<dbReference type="OrthoDB" id="5413827at2759"/>
<dbReference type="PANTHER" id="PTHR38790">
    <property type="entry name" value="2EXR DOMAIN-CONTAINING PROTEIN-RELATED"/>
    <property type="match status" value="1"/>
</dbReference>
<proteinExistence type="predicted"/>
<evidence type="ECO:0000259" key="1">
    <source>
        <dbReference type="Pfam" id="PF24864"/>
    </source>
</evidence>
<dbReference type="AlphaFoldDB" id="A0A6A5W9B8"/>
<dbReference type="PANTHER" id="PTHR38790:SF4">
    <property type="entry name" value="2EXR DOMAIN-CONTAINING PROTEIN"/>
    <property type="match status" value="1"/>
</dbReference>
<accession>A0A6A5W9B8</accession>
<gene>
    <name evidence="2" type="ORF">P154DRAFT_565366</name>
</gene>
<feature type="domain" description="DUF7730" evidence="1">
    <location>
        <begin position="28"/>
        <end position="155"/>
    </location>
</feature>
<protein>
    <recommendedName>
        <fullName evidence="1">DUF7730 domain-containing protein</fullName>
    </recommendedName>
</protein>
<dbReference type="Proteomes" id="UP000799779">
    <property type="component" value="Unassembled WGS sequence"/>
</dbReference>
<name>A0A6A5W9B8_9PLEO</name>